<dbReference type="Gene3D" id="3.40.50.150">
    <property type="entry name" value="Vaccinia Virus protein VP39"/>
    <property type="match status" value="1"/>
</dbReference>
<dbReference type="InterPro" id="IPR029063">
    <property type="entry name" value="SAM-dependent_MTases_sf"/>
</dbReference>
<organism evidence="5 6">
    <name type="scientific">Pseudomassariella vexata</name>
    <dbReference type="NCBI Taxonomy" id="1141098"/>
    <lineage>
        <taxon>Eukaryota</taxon>
        <taxon>Fungi</taxon>
        <taxon>Dikarya</taxon>
        <taxon>Ascomycota</taxon>
        <taxon>Pezizomycotina</taxon>
        <taxon>Sordariomycetes</taxon>
        <taxon>Xylariomycetidae</taxon>
        <taxon>Amphisphaeriales</taxon>
        <taxon>Pseudomassariaceae</taxon>
        <taxon>Pseudomassariella</taxon>
    </lineage>
</organism>
<dbReference type="GeneID" id="63775697"/>
<dbReference type="SUPFAM" id="SSF53335">
    <property type="entry name" value="S-adenosyl-L-methionine-dependent methyltransferases"/>
    <property type="match status" value="1"/>
</dbReference>
<accession>A0A1Y2EI05</accession>
<reference evidence="5 6" key="1">
    <citation type="submission" date="2016-07" db="EMBL/GenBank/DDBJ databases">
        <title>Pervasive Adenine N6-methylation of Active Genes in Fungi.</title>
        <authorList>
            <consortium name="DOE Joint Genome Institute"/>
            <person name="Mondo S.J."/>
            <person name="Dannebaum R.O."/>
            <person name="Kuo R.C."/>
            <person name="Labutti K."/>
            <person name="Haridas S."/>
            <person name="Kuo A."/>
            <person name="Salamov A."/>
            <person name="Ahrendt S.R."/>
            <person name="Lipzen A."/>
            <person name="Sullivan W."/>
            <person name="Andreopoulos W.B."/>
            <person name="Clum A."/>
            <person name="Lindquist E."/>
            <person name="Daum C."/>
            <person name="Ramamoorthy G.K."/>
            <person name="Gryganskyi A."/>
            <person name="Culley D."/>
            <person name="Magnuson J.K."/>
            <person name="James T.Y."/>
            <person name="O'Malley M.A."/>
            <person name="Stajich J.E."/>
            <person name="Spatafora J.W."/>
            <person name="Visel A."/>
            <person name="Grigoriev I.V."/>
        </authorList>
    </citation>
    <scope>NUCLEOTIDE SEQUENCE [LARGE SCALE GENOMIC DNA]</scope>
    <source>
        <strain evidence="5 6">CBS 129021</strain>
    </source>
</reference>
<evidence type="ECO:0000256" key="1">
    <source>
        <dbReference type="ARBA" id="ARBA00008361"/>
    </source>
</evidence>
<dbReference type="STRING" id="1141098.A0A1Y2EI05"/>
<evidence type="ECO:0000313" key="5">
    <source>
        <dbReference type="EMBL" id="ORY70425.1"/>
    </source>
</evidence>
<dbReference type="GO" id="GO:0032259">
    <property type="term" value="P:methylation"/>
    <property type="evidence" value="ECO:0007669"/>
    <property type="project" value="UniProtKB-KW"/>
</dbReference>
<evidence type="ECO:0000313" key="6">
    <source>
        <dbReference type="Proteomes" id="UP000193689"/>
    </source>
</evidence>
<protein>
    <recommendedName>
        <fullName evidence="4">Methyltransferase type 11 domain-containing protein</fullName>
    </recommendedName>
</protein>
<keyword evidence="3" id="KW-0808">Transferase</keyword>
<dbReference type="EMBL" id="MCFJ01000002">
    <property type="protein sequence ID" value="ORY70425.1"/>
    <property type="molecule type" value="Genomic_DNA"/>
</dbReference>
<dbReference type="InterPro" id="IPR051052">
    <property type="entry name" value="Diverse_substrate_MTase"/>
</dbReference>
<evidence type="ECO:0000256" key="2">
    <source>
        <dbReference type="ARBA" id="ARBA00022603"/>
    </source>
</evidence>
<dbReference type="OrthoDB" id="10027013at2759"/>
<dbReference type="InterPro" id="IPR013216">
    <property type="entry name" value="Methyltransf_11"/>
</dbReference>
<name>A0A1Y2EI05_9PEZI</name>
<dbReference type="PANTHER" id="PTHR44942:SF4">
    <property type="entry name" value="METHYLTRANSFERASE TYPE 11 DOMAIN-CONTAINING PROTEIN"/>
    <property type="match status" value="1"/>
</dbReference>
<gene>
    <name evidence="5" type="ORF">BCR38DRAFT_422108</name>
</gene>
<dbReference type="RefSeq" id="XP_040720375.1">
    <property type="nucleotide sequence ID" value="XM_040859485.1"/>
</dbReference>
<dbReference type="AlphaFoldDB" id="A0A1Y2EI05"/>
<sequence length="309" mass="34702">MTSVTETTLPGGTPGFNGADWSKYMAYRPIYPASFFKRIYEYHSVKPQAGWSTAHDVGAGVGIVAASLAASFNNVIVSDPNDGYTTLARKILVEDSGIPESKFTFFQEGAEKSAAESGTVDLIAACEMIQWTDIDAAMEEFDRELRVGGTVAVTSYTRPRIMGNERAQRIWQAIFTEYAKRTRGLGHLYDRAFETINSGLENVEFPEARWEAVKRIYINSGGSLEVFQIDDRVGESRVKKGEEKVWEEGDEDWSDIKDIDWFKAYLATWSARIPETEIQSLWDEMEISLKGERARIETPIVLVFATKKA</sequence>
<feature type="domain" description="Methyltransferase type 11" evidence="4">
    <location>
        <begin position="56"/>
        <end position="152"/>
    </location>
</feature>
<dbReference type="Proteomes" id="UP000193689">
    <property type="component" value="Unassembled WGS sequence"/>
</dbReference>
<comment type="similarity">
    <text evidence="1">Belongs to the methyltransferase superfamily.</text>
</comment>
<dbReference type="CDD" id="cd02440">
    <property type="entry name" value="AdoMet_MTases"/>
    <property type="match status" value="1"/>
</dbReference>
<dbReference type="Pfam" id="PF08241">
    <property type="entry name" value="Methyltransf_11"/>
    <property type="match status" value="1"/>
</dbReference>
<dbReference type="PANTHER" id="PTHR44942">
    <property type="entry name" value="METHYLTRANSF_11 DOMAIN-CONTAINING PROTEIN"/>
    <property type="match status" value="1"/>
</dbReference>
<dbReference type="GO" id="GO:0008757">
    <property type="term" value="F:S-adenosylmethionine-dependent methyltransferase activity"/>
    <property type="evidence" value="ECO:0007669"/>
    <property type="project" value="InterPro"/>
</dbReference>
<dbReference type="InParanoid" id="A0A1Y2EI05"/>
<evidence type="ECO:0000256" key="3">
    <source>
        <dbReference type="ARBA" id="ARBA00022679"/>
    </source>
</evidence>
<keyword evidence="2" id="KW-0489">Methyltransferase</keyword>
<evidence type="ECO:0000259" key="4">
    <source>
        <dbReference type="Pfam" id="PF08241"/>
    </source>
</evidence>
<proteinExistence type="inferred from homology"/>
<comment type="caution">
    <text evidence="5">The sequence shown here is derived from an EMBL/GenBank/DDBJ whole genome shotgun (WGS) entry which is preliminary data.</text>
</comment>
<keyword evidence="6" id="KW-1185">Reference proteome</keyword>